<dbReference type="Proteomes" id="UP000318017">
    <property type="component" value="Chromosome"/>
</dbReference>
<dbReference type="EMBL" id="CP036298">
    <property type="protein sequence ID" value="QDV25527.1"/>
    <property type="molecule type" value="Genomic_DNA"/>
</dbReference>
<name>A0A518GAA5_9BACT</name>
<dbReference type="InterPro" id="IPR010869">
    <property type="entry name" value="DUF1501"/>
</dbReference>
<gene>
    <name evidence="1" type="ORF">Q31a_38530</name>
</gene>
<sequence length="467" mass="50902">MHDNTSLNVTRRHFFSKSAAGIGTAALGSLLGQSAVTASDSATSFPNFPARAKRVIYLYMAGGPSQFETFDDKPTLRRLHGKPIPQALTQGVKLAFLQYEALKCFGSDVGFKQCGESGQSISNLLPQLQGVADELCVVRTLQTDQVNHDPAHTFMNTGFGIAGRPSMGSWLSYGLGSEVANLPTFVVMRSGPLGQPIPTTAWHNGFLPGKHQGVEFYGSEQPLNFLESPPGVTRQSQSKTIDSIAALNRVRFEQSPDPEILTRINQYELAFQMQTSVPDLADFHSESQATRELYGVGDKPDGGFGSNCLMARRMAERGVRFIQLYHTGWDHHGGVVKGVTARAKDVDQGCAALIRDLKQRGMLDDTLVIWGGEFGRTPMSQGGSGRDHHTRSGAIWMAGGGVKAGSSYGETDDFGFTAAIDPFHVHDFHATTLHLLGINHKRLTYRHQGFNFRLTNVHGNVLERIIA</sequence>
<dbReference type="KEGG" id="ahel:Q31a_38530"/>
<dbReference type="InterPro" id="IPR017850">
    <property type="entry name" value="Alkaline_phosphatase_core_sf"/>
</dbReference>
<keyword evidence="2" id="KW-1185">Reference proteome</keyword>
<dbReference type="Gene3D" id="3.40.720.10">
    <property type="entry name" value="Alkaline Phosphatase, subunit A"/>
    <property type="match status" value="1"/>
</dbReference>
<proteinExistence type="predicted"/>
<dbReference type="PANTHER" id="PTHR43737">
    <property type="entry name" value="BLL7424 PROTEIN"/>
    <property type="match status" value="1"/>
</dbReference>
<organism evidence="1 2">
    <name type="scientific">Aureliella helgolandensis</name>
    <dbReference type="NCBI Taxonomy" id="2527968"/>
    <lineage>
        <taxon>Bacteria</taxon>
        <taxon>Pseudomonadati</taxon>
        <taxon>Planctomycetota</taxon>
        <taxon>Planctomycetia</taxon>
        <taxon>Pirellulales</taxon>
        <taxon>Pirellulaceae</taxon>
        <taxon>Aureliella</taxon>
    </lineage>
</organism>
<dbReference type="InterPro" id="IPR006311">
    <property type="entry name" value="TAT_signal"/>
</dbReference>
<reference evidence="1 2" key="1">
    <citation type="submission" date="2019-02" db="EMBL/GenBank/DDBJ databases">
        <title>Deep-cultivation of Planctomycetes and their phenomic and genomic characterization uncovers novel biology.</title>
        <authorList>
            <person name="Wiegand S."/>
            <person name="Jogler M."/>
            <person name="Boedeker C."/>
            <person name="Pinto D."/>
            <person name="Vollmers J."/>
            <person name="Rivas-Marin E."/>
            <person name="Kohn T."/>
            <person name="Peeters S.H."/>
            <person name="Heuer A."/>
            <person name="Rast P."/>
            <person name="Oberbeckmann S."/>
            <person name="Bunk B."/>
            <person name="Jeske O."/>
            <person name="Meyerdierks A."/>
            <person name="Storesund J.E."/>
            <person name="Kallscheuer N."/>
            <person name="Luecker S."/>
            <person name="Lage O.M."/>
            <person name="Pohl T."/>
            <person name="Merkel B.J."/>
            <person name="Hornburger P."/>
            <person name="Mueller R.-W."/>
            <person name="Bruemmer F."/>
            <person name="Labrenz M."/>
            <person name="Spormann A.M."/>
            <person name="Op den Camp H."/>
            <person name="Overmann J."/>
            <person name="Amann R."/>
            <person name="Jetten M.S.M."/>
            <person name="Mascher T."/>
            <person name="Medema M.H."/>
            <person name="Devos D.P."/>
            <person name="Kaster A.-K."/>
            <person name="Ovreas L."/>
            <person name="Rohde M."/>
            <person name="Galperin M.Y."/>
            <person name="Jogler C."/>
        </authorList>
    </citation>
    <scope>NUCLEOTIDE SEQUENCE [LARGE SCALE GENOMIC DNA]</scope>
    <source>
        <strain evidence="1 2">Q31a</strain>
    </source>
</reference>
<dbReference type="SUPFAM" id="SSF53649">
    <property type="entry name" value="Alkaline phosphatase-like"/>
    <property type="match status" value="1"/>
</dbReference>
<accession>A0A518GAA5</accession>
<dbReference type="PANTHER" id="PTHR43737:SF1">
    <property type="entry name" value="DUF1501 DOMAIN-CONTAINING PROTEIN"/>
    <property type="match status" value="1"/>
</dbReference>
<dbReference type="AlphaFoldDB" id="A0A518GAA5"/>
<evidence type="ECO:0008006" key="3">
    <source>
        <dbReference type="Google" id="ProtNLM"/>
    </source>
</evidence>
<evidence type="ECO:0000313" key="2">
    <source>
        <dbReference type="Proteomes" id="UP000318017"/>
    </source>
</evidence>
<dbReference type="Pfam" id="PF07394">
    <property type="entry name" value="DUF1501"/>
    <property type="match status" value="1"/>
</dbReference>
<dbReference type="RefSeq" id="WP_145080715.1">
    <property type="nucleotide sequence ID" value="NZ_CP036298.1"/>
</dbReference>
<protein>
    <recommendedName>
        <fullName evidence="3">Sulfatase</fullName>
    </recommendedName>
</protein>
<dbReference type="OrthoDB" id="227654at2"/>
<dbReference type="PROSITE" id="PS51318">
    <property type="entry name" value="TAT"/>
    <property type="match status" value="1"/>
</dbReference>
<evidence type="ECO:0000313" key="1">
    <source>
        <dbReference type="EMBL" id="QDV25527.1"/>
    </source>
</evidence>